<evidence type="ECO:0000259" key="1">
    <source>
        <dbReference type="Pfam" id="PF20435"/>
    </source>
</evidence>
<dbReference type="InterPro" id="IPR037731">
    <property type="entry name" value="ASY3-like"/>
</dbReference>
<evidence type="ECO:0000313" key="3">
    <source>
        <dbReference type="Proteomes" id="UP001202328"/>
    </source>
</evidence>
<dbReference type="EMBL" id="JAJJMB010008983">
    <property type="protein sequence ID" value="KAI3917688.1"/>
    <property type="molecule type" value="Genomic_DNA"/>
</dbReference>
<dbReference type="Proteomes" id="UP001202328">
    <property type="component" value="Unassembled WGS sequence"/>
</dbReference>
<feature type="domain" description="Meiosis-specific protein ASY3-like coiled-coil" evidence="1">
    <location>
        <begin position="13"/>
        <end position="77"/>
    </location>
</feature>
<dbReference type="AlphaFoldDB" id="A0AAD4SRU2"/>
<dbReference type="GO" id="GO:0051321">
    <property type="term" value="P:meiotic cell cycle"/>
    <property type="evidence" value="ECO:0007669"/>
    <property type="project" value="InterPro"/>
</dbReference>
<keyword evidence="3" id="KW-1185">Reference proteome</keyword>
<organism evidence="2 3">
    <name type="scientific">Papaver atlanticum</name>
    <dbReference type="NCBI Taxonomy" id="357466"/>
    <lineage>
        <taxon>Eukaryota</taxon>
        <taxon>Viridiplantae</taxon>
        <taxon>Streptophyta</taxon>
        <taxon>Embryophyta</taxon>
        <taxon>Tracheophyta</taxon>
        <taxon>Spermatophyta</taxon>
        <taxon>Magnoliopsida</taxon>
        <taxon>Ranunculales</taxon>
        <taxon>Papaveraceae</taxon>
        <taxon>Papaveroideae</taxon>
        <taxon>Papaver</taxon>
    </lineage>
</organism>
<sequence>MVILTCLPFICRGKFTGIGKSKRKRLETRFLEQQERLKIIQDMFKEEINQHIQDCRNTLDDLQAYQIELKENAEKQSGE</sequence>
<protein>
    <recommendedName>
        <fullName evidence="1">Meiosis-specific protein ASY3-like coiled-coil domain-containing protein</fullName>
    </recommendedName>
</protein>
<evidence type="ECO:0000313" key="2">
    <source>
        <dbReference type="EMBL" id="KAI3917688.1"/>
    </source>
</evidence>
<dbReference type="InterPro" id="IPR046845">
    <property type="entry name" value="ASY3-like_CC"/>
</dbReference>
<accession>A0AAD4SRU2</accession>
<name>A0AAD4SRU2_9MAGN</name>
<comment type="caution">
    <text evidence="2">The sequence shown here is derived from an EMBL/GenBank/DDBJ whole genome shotgun (WGS) entry which is preliminary data.</text>
</comment>
<dbReference type="Pfam" id="PF20435">
    <property type="entry name" value="ASY3-like"/>
    <property type="match status" value="1"/>
</dbReference>
<proteinExistence type="predicted"/>
<reference evidence="2" key="1">
    <citation type="submission" date="2022-04" db="EMBL/GenBank/DDBJ databases">
        <title>A functionally conserved STORR gene fusion in Papaver species that diverged 16.8 million years ago.</title>
        <authorList>
            <person name="Catania T."/>
        </authorList>
    </citation>
    <scope>NUCLEOTIDE SEQUENCE</scope>
    <source>
        <strain evidence="2">S-188037</strain>
    </source>
</reference>
<gene>
    <name evidence="2" type="ORF">MKW98_021450</name>
</gene>
<dbReference type="PANTHER" id="PTHR36027:SF1">
    <property type="entry name" value="MEIOSIS-SPECIFIC PROTEIN ASY3"/>
    <property type="match status" value="1"/>
</dbReference>
<dbReference type="PANTHER" id="PTHR36027">
    <property type="entry name" value="MEIOSIS-SPECIFIC PROTEIN ASY3"/>
    <property type="match status" value="1"/>
</dbReference>